<protein>
    <submittedName>
        <fullName evidence="8">SLC13 family permease</fullName>
    </submittedName>
</protein>
<evidence type="ECO:0000256" key="1">
    <source>
        <dbReference type="ARBA" id="ARBA00004141"/>
    </source>
</evidence>
<keyword evidence="4 6" id="KW-1133">Transmembrane helix</keyword>
<dbReference type="GO" id="GO:0016020">
    <property type="term" value="C:membrane"/>
    <property type="evidence" value="ECO:0007669"/>
    <property type="project" value="UniProtKB-SubCell"/>
</dbReference>
<dbReference type="InterPro" id="IPR004680">
    <property type="entry name" value="Cit_transptr-like_dom"/>
</dbReference>
<proteinExistence type="predicted"/>
<name>A0AAW8W3D1_9LACO</name>
<evidence type="ECO:0000256" key="6">
    <source>
        <dbReference type="SAM" id="Phobius"/>
    </source>
</evidence>
<comment type="caution">
    <text evidence="8">The sequence shown here is derived from an EMBL/GenBank/DDBJ whole genome shotgun (WGS) entry which is preliminary data.</text>
</comment>
<feature type="transmembrane region" description="Helical" evidence="6">
    <location>
        <begin position="37"/>
        <end position="56"/>
    </location>
</feature>
<evidence type="ECO:0000313" key="9">
    <source>
        <dbReference type="Proteomes" id="UP001254075"/>
    </source>
</evidence>
<comment type="subcellular location">
    <subcellularLocation>
        <location evidence="1">Membrane</location>
        <topology evidence="1">Multi-pass membrane protein</topology>
    </subcellularLocation>
</comment>
<reference evidence="8" key="1">
    <citation type="submission" date="2023-08" db="EMBL/GenBank/DDBJ databases">
        <authorList>
            <person name="Page C.A."/>
            <person name="Perez-Diaz I.M."/>
        </authorList>
    </citation>
    <scope>NUCLEOTIDE SEQUENCE</scope>
    <source>
        <strain evidence="8">3.8.38</strain>
    </source>
</reference>
<dbReference type="InterPro" id="IPR051475">
    <property type="entry name" value="Diverse_Ion_Transporter"/>
</dbReference>
<evidence type="ECO:0000256" key="2">
    <source>
        <dbReference type="ARBA" id="ARBA00022448"/>
    </source>
</evidence>
<sequence length="394" mass="42605">MQDIGQRLLHDKILGIALGAALLSLFVGRPTADAVDWSTILALLALMICVQLLNRLQVLDALSNRLLAVTSTQRQVVQLFTGLAFTGAMVLTNDVTILTLLPMLVLVARQQKMALALPAVLVVMAANLGSAFTPFGNPQNLYLFAHYQLSAGAFFRLSSPLLVGGVLVMLGLTYLARPRPIVTPPVRQIPDHPVAISLALGLFGLVLLGVFRVLPLGWVTLVAVIGGLLLDRRAVQRVDYGLLLTFICFFILVSAISHNPQVIAGMQRLMRTPHMVYLTSLVASQFISNVPTTVLLAPFTSHATALGRERRRSGDSGRIIGESVDPKATPSLRRAGCRPAVFQTVYGAQCAGPLATGKLRVVLVTLGRNRFHNKQNVLLTKSLPKVYRESTSAR</sequence>
<keyword evidence="5 6" id="KW-0472">Membrane</keyword>
<feature type="transmembrane region" description="Helical" evidence="6">
    <location>
        <begin position="113"/>
        <end position="132"/>
    </location>
</feature>
<evidence type="ECO:0000259" key="7">
    <source>
        <dbReference type="Pfam" id="PF03600"/>
    </source>
</evidence>
<dbReference type="PANTHER" id="PTHR43568">
    <property type="entry name" value="P PROTEIN"/>
    <property type="match status" value="1"/>
</dbReference>
<dbReference type="Pfam" id="PF03600">
    <property type="entry name" value="CitMHS"/>
    <property type="match status" value="1"/>
</dbReference>
<accession>A0AAW8W3D1</accession>
<feature type="transmembrane region" description="Helical" evidence="6">
    <location>
        <begin position="12"/>
        <end position="31"/>
    </location>
</feature>
<feature type="transmembrane region" description="Helical" evidence="6">
    <location>
        <begin position="76"/>
        <end position="101"/>
    </location>
</feature>
<evidence type="ECO:0000313" key="8">
    <source>
        <dbReference type="EMBL" id="MDT7013238.1"/>
    </source>
</evidence>
<dbReference type="Proteomes" id="UP001254075">
    <property type="component" value="Unassembled WGS sequence"/>
</dbReference>
<dbReference type="GO" id="GO:0055085">
    <property type="term" value="P:transmembrane transport"/>
    <property type="evidence" value="ECO:0007669"/>
    <property type="project" value="InterPro"/>
</dbReference>
<dbReference type="RefSeq" id="WP_313844455.1">
    <property type="nucleotide sequence ID" value="NZ_JAVLAM010000001.1"/>
</dbReference>
<dbReference type="AlphaFoldDB" id="A0AAW8W3D1"/>
<dbReference type="EMBL" id="JAVLAM010000001">
    <property type="protein sequence ID" value="MDT7013238.1"/>
    <property type="molecule type" value="Genomic_DNA"/>
</dbReference>
<gene>
    <name evidence="8" type="ORF">RI532_02195</name>
</gene>
<dbReference type="PANTHER" id="PTHR43568:SF1">
    <property type="entry name" value="P PROTEIN"/>
    <property type="match status" value="1"/>
</dbReference>
<feature type="domain" description="Citrate transporter-like" evidence="7">
    <location>
        <begin position="16"/>
        <end position="302"/>
    </location>
</feature>
<feature type="transmembrane region" description="Helical" evidence="6">
    <location>
        <begin position="153"/>
        <end position="175"/>
    </location>
</feature>
<feature type="transmembrane region" description="Helical" evidence="6">
    <location>
        <begin position="240"/>
        <end position="257"/>
    </location>
</feature>
<organism evidence="8 9">
    <name type="scientific">Levilactobacillus namurensis</name>
    <dbReference type="NCBI Taxonomy" id="380393"/>
    <lineage>
        <taxon>Bacteria</taxon>
        <taxon>Bacillati</taxon>
        <taxon>Bacillota</taxon>
        <taxon>Bacilli</taxon>
        <taxon>Lactobacillales</taxon>
        <taxon>Lactobacillaceae</taxon>
        <taxon>Levilactobacillus</taxon>
    </lineage>
</organism>
<evidence type="ECO:0000256" key="4">
    <source>
        <dbReference type="ARBA" id="ARBA00022989"/>
    </source>
</evidence>
<keyword evidence="2" id="KW-0813">Transport</keyword>
<feature type="transmembrane region" description="Helical" evidence="6">
    <location>
        <begin position="195"/>
        <end position="228"/>
    </location>
</feature>
<evidence type="ECO:0000256" key="5">
    <source>
        <dbReference type="ARBA" id="ARBA00023136"/>
    </source>
</evidence>
<evidence type="ECO:0000256" key="3">
    <source>
        <dbReference type="ARBA" id="ARBA00022692"/>
    </source>
</evidence>
<keyword evidence="3 6" id="KW-0812">Transmembrane</keyword>